<evidence type="ECO:0000313" key="3">
    <source>
        <dbReference type="EMBL" id="MFC4599896.1"/>
    </source>
</evidence>
<evidence type="ECO:0000259" key="2">
    <source>
        <dbReference type="Pfam" id="PF03629"/>
    </source>
</evidence>
<dbReference type="RefSeq" id="WP_378098539.1">
    <property type="nucleotide sequence ID" value="NZ_JBHSEP010000012.1"/>
</dbReference>
<dbReference type="InterPro" id="IPR036514">
    <property type="entry name" value="SGNH_hydro_sf"/>
</dbReference>
<name>A0ABV9FGN0_9BACL</name>
<dbReference type="Gene3D" id="3.40.50.1110">
    <property type="entry name" value="SGNH hydrolase"/>
    <property type="match status" value="1"/>
</dbReference>
<dbReference type="EMBL" id="JBHSEP010000012">
    <property type="protein sequence ID" value="MFC4599896.1"/>
    <property type="molecule type" value="Genomic_DNA"/>
</dbReference>
<dbReference type="InterPro" id="IPR052940">
    <property type="entry name" value="Carb_Esterase_6"/>
</dbReference>
<dbReference type="Pfam" id="PF03629">
    <property type="entry name" value="SASA"/>
    <property type="match status" value="1"/>
</dbReference>
<comment type="caution">
    <text evidence="3">The sequence shown here is derived from an EMBL/GenBank/DDBJ whole genome shotgun (WGS) entry which is preliminary data.</text>
</comment>
<evidence type="ECO:0000313" key="4">
    <source>
        <dbReference type="Proteomes" id="UP001596028"/>
    </source>
</evidence>
<accession>A0ABV9FGN0</accession>
<keyword evidence="1" id="KW-0378">Hydrolase</keyword>
<feature type="domain" description="Sialate O-acetylesterase" evidence="2">
    <location>
        <begin position="118"/>
        <end position="352"/>
    </location>
</feature>
<proteinExistence type="predicted"/>
<keyword evidence="4" id="KW-1185">Reference proteome</keyword>
<dbReference type="InterPro" id="IPR005181">
    <property type="entry name" value="SASA"/>
</dbReference>
<reference evidence="4" key="1">
    <citation type="journal article" date="2019" name="Int. J. Syst. Evol. Microbiol.">
        <title>The Global Catalogue of Microorganisms (GCM) 10K type strain sequencing project: providing services to taxonomists for standard genome sequencing and annotation.</title>
        <authorList>
            <consortium name="The Broad Institute Genomics Platform"/>
            <consortium name="The Broad Institute Genome Sequencing Center for Infectious Disease"/>
            <person name="Wu L."/>
            <person name="Ma J."/>
        </authorList>
    </citation>
    <scope>NUCLEOTIDE SEQUENCE [LARGE SCALE GENOMIC DNA]</scope>
    <source>
        <strain evidence="4">CCUG 49571</strain>
    </source>
</reference>
<dbReference type="Proteomes" id="UP001596028">
    <property type="component" value="Unassembled WGS sequence"/>
</dbReference>
<protein>
    <submittedName>
        <fullName evidence="3">Sialate O-acetylesterase</fullName>
    </submittedName>
</protein>
<dbReference type="SUPFAM" id="SSF52266">
    <property type="entry name" value="SGNH hydrolase"/>
    <property type="match status" value="1"/>
</dbReference>
<evidence type="ECO:0000256" key="1">
    <source>
        <dbReference type="ARBA" id="ARBA00022801"/>
    </source>
</evidence>
<dbReference type="PANTHER" id="PTHR31988:SF19">
    <property type="entry name" value="9-O-ACETYL-N-ACETYLNEURAMINIC ACID DEACETYLASE-RELATED"/>
    <property type="match status" value="1"/>
</dbReference>
<sequence length="479" mass="53516">MEKRANGAFLTEAPSSWTIVQQGIDGFAEWTLRGSWHAEGDYELERAQVYARIVREDDGRLVLAWTPAEMEEERSWTVRLRVPAGGLYRVETCLRVRKDDPAMEWPMRGDMIHHLGVGDLWIIAGQSNAAGYGRGPCEDGPEPGVHMLRLNGQWDMASHPLNDPTATRFAPNREWSNPGHSPFLLFGKRLRAELGYPIGLLPTALGGSHLHSWNPEEQGELYRNMLDIAAAAGGRVKGVLWYQGCSDANMPETDESDTYLERFGAWVRCLRKDFGDSELPVLTVQLNRLIGWETGDELDRCWGRVREAQKEAAERLPNVYVVPSLDCEVCDNIHNAPAGNRLIGERLAAAALGGVYGKRGFERHRAPRAKEAVIRRGISSHEASGAGEIVLRFSDVCGRLLAHTKEEVFRAEDEAGKLGVIEWRVTGEAEIVLSLSREPVGETFVHGAYETNPAYYVPFDDESRLPMLAFYRLQAREPG</sequence>
<organism evidence="3 4">
    <name type="scientific">Cohnella hongkongensis</name>
    <dbReference type="NCBI Taxonomy" id="178337"/>
    <lineage>
        <taxon>Bacteria</taxon>
        <taxon>Bacillati</taxon>
        <taxon>Bacillota</taxon>
        <taxon>Bacilli</taxon>
        <taxon>Bacillales</taxon>
        <taxon>Paenibacillaceae</taxon>
        <taxon>Cohnella</taxon>
    </lineage>
</organism>
<gene>
    <name evidence="3" type="ORF">ACFO3S_16700</name>
</gene>
<dbReference type="PANTHER" id="PTHR31988">
    <property type="entry name" value="ESTERASE, PUTATIVE (DUF303)-RELATED"/>
    <property type="match status" value="1"/>
</dbReference>